<name>A0ABQ1PS00_9GAMM</name>
<feature type="compositionally biased region" description="Basic and acidic residues" evidence="1">
    <location>
        <begin position="752"/>
        <end position="778"/>
    </location>
</feature>
<dbReference type="RefSeq" id="WP_188434425.1">
    <property type="nucleotide sequence ID" value="NZ_BMFF01000004.1"/>
</dbReference>
<dbReference type="PROSITE" id="PS51782">
    <property type="entry name" value="LYSM"/>
    <property type="match status" value="1"/>
</dbReference>
<accession>A0ABQ1PS00</accession>
<dbReference type="SMART" id="SM00257">
    <property type="entry name" value="LysM"/>
    <property type="match status" value="1"/>
</dbReference>
<dbReference type="Gene3D" id="3.10.350.10">
    <property type="entry name" value="LysM domain"/>
    <property type="match status" value="1"/>
</dbReference>
<dbReference type="SUPFAM" id="SSF54106">
    <property type="entry name" value="LysM domain"/>
    <property type="match status" value="1"/>
</dbReference>
<sequence>MELANHLVVSGETLTSIAAQYGTTTNELQRLNRFIQNADYVRAGWNLSVPAPSSFSAASAVKTAASPAAAAAPASNDSSHNATAFGKEPSVPDSCKAPGEEALPPCAITYATAIYATKERQFWLLPEKLSEAIQEALQELADSVSPEMSPEERKRGLDDLGLLEYFMEPKLTNFLEGEDLQRAQAIEAEFPEIANRSRAWQRLSDARELPDSPFNRPPMGNPFTAEGRAAARHLERTLAEVRQATARLDALHYEWQRLEAKALFQAKKEGYTYENGALFSKEAMEARRRVQDYLSKRSQVMNEGQLPDYDVALLADTLAKAKSRHQAVQNCTKQCRGKVKSYSAWLRASRGKLDFIDYVESIIKVADYGLALPEFALIPASEEDVTAGVTVFRQYLDAQLKQQEVNDRLQTKYRNWVESTGSNMHAPAGLVAAERAEWEALQQVQKDLKRQAELNVQNGETQRHLLWEPEHFQPQPAERLVRAGFPLSEMSLPDNPESPVRALSLFNLEGIAEQLKKDIKTKPVDAVVKGIQRIPTDTSGKRSSEQSLLEAWLENAGGFKIDDQASDWFDEDGWFEMEKFYAYLQQEKLKVDSLEDAAVRADWGLRLKQVLFSADIRDDMRLFDSSPQAQLVRCLTPPQSNIHSSASAEGPSFSVAEGVQASAQASLSIDLARGEVEIFSVDYPARSAAKEITVHYQNHAGEMLPMSLGRYSMHLSARAWGYAGASLLLVAKIEITPNGPLWGKTALSAEEPATRLGEEPITRPDEEQSPRKVSRESTHTSAPVATGRGPSVNVQEGAQASFNLFAGVQAGILLTGALNWAPPTGLAAMRTIPGGQAGSVETSDANQWLSMADLTVGAGGAIGLGAEANAMLSLHNGRLVLKLKAAAMAGAGVSGEFSFAVSYQGMVELINIYRRELHRNHGRPLDWIDPEAADLISKINVLSAVGLDAELLLGMSMWMAHRRVIQVDMIMSLYESLLTRPGRAGRIASSINQYQNAEELRKWCVEAVPAALGPLLLTLVSEPLSFDAVFDNSEDAQQRRKAKLDQQGAIVRILGWVVDNAKKSNSVPAAQHQFEEACMRMNQYGVLPKNTGQAYCENRLRLDLFIESGPDSSTSRDHAIVRSSYQRHSKLLGAQADLSCKRRESLLSFGSPSVSYEPQ</sequence>
<feature type="domain" description="LysM" evidence="2">
    <location>
        <begin position="4"/>
        <end position="49"/>
    </location>
</feature>
<dbReference type="Pfam" id="PF01476">
    <property type="entry name" value="LysM"/>
    <property type="match status" value="1"/>
</dbReference>
<evidence type="ECO:0000313" key="4">
    <source>
        <dbReference type="Proteomes" id="UP000638188"/>
    </source>
</evidence>
<feature type="compositionally biased region" description="Low complexity" evidence="1">
    <location>
        <begin position="70"/>
        <end position="82"/>
    </location>
</feature>
<reference evidence="4" key="1">
    <citation type="journal article" date="2019" name="Int. J. Syst. Evol. Microbiol.">
        <title>The Global Catalogue of Microorganisms (GCM) 10K type strain sequencing project: providing services to taxonomists for standard genome sequencing and annotation.</title>
        <authorList>
            <consortium name="The Broad Institute Genomics Platform"/>
            <consortium name="The Broad Institute Genome Sequencing Center for Infectious Disease"/>
            <person name="Wu L."/>
            <person name="Ma J."/>
        </authorList>
    </citation>
    <scope>NUCLEOTIDE SEQUENCE [LARGE SCALE GENOMIC DNA]</scope>
    <source>
        <strain evidence="4">CGMCC 1.12482</strain>
    </source>
</reference>
<evidence type="ECO:0000256" key="1">
    <source>
        <dbReference type="SAM" id="MobiDB-lite"/>
    </source>
</evidence>
<dbReference type="InterPro" id="IPR018392">
    <property type="entry name" value="LysM"/>
</dbReference>
<evidence type="ECO:0000313" key="3">
    <source>
        <dbReference type="EMBL" id="GGD02219.1"/>
    </source>
</evidence>
<evidence type="ECO:0000259" key="2">
    <source>
        <dbReference type="PROSITE" id="PS51782"/>
    </source>
</evidence>
<dbReference type="Proteomes" id="UP000638188">
    <property type="component" value="Unassembled WGS sequence"/>
</dbReference>
<keyword evidence="4" id="KW-1185">Reference proteome</keyword>
<dbReference type="InterPro" id="IPR036779">
    <property type="entry name" value="LysM_dom_sf"/>
</dbReference>
<dbReference type="CDD" id="cd00118">
    <property type="entry name" value="LysM"/>
    <property type="match status" value="1"/>
</dbReference>
<comment type="caution">
    <text evidence="3">The sequence shown here is derived from an EMBL/GenBank/DDBJ whole genome shotgun (WGS) entry which is preliminary data.</text>
</comment>
<feature type="region of interest" description="Disordered" evidence="1">
    <location>
        <begin position="70"/>
        <end position="97"/>
    </location>
</feature>
<organism evidence="3 4">
    <name type="scientific">Halopseudomonas salina</name>
    <dbReference type="NCBI Taxonomy" id="1323744"/>
    <lineage>
        <taxon>Bacteria</taxon>
        <taxon>Pseudomonadati</taxon>
        <taxon>Pseudomonadota</taxon>
        <taxon>Gammaproteobacteria</taxon>
        <taxon>Pseudomonadales</taxon>
        <taxon>Pseudomonadaceae</taxon>
        <taxon>Halopseudomonas</taxon>
    </lineage>
</organism>
<proteinExistence type="predicted"/>
<protein>
    <recommendedName>
        <fullName evidence="2">LysM domain-containing protein</fullName>
    </recommendedName>
</protein>
<dbReference type="EMBL" id="BMFF01000004">
    <property type="protein sequence ID" value="GGD02219.1"/>
    <property type="molecule type" value="Genomic_DNA"/>
</dbReference>
<feature type="region of interest" description="Disordered" evidence="1">
    <location>
        <begin position="749"/>
        <end position="792"/>
    </location>
</feature>
<gene>
    <name evidence="3" type="ORF">GCM10007418_21780</name>
</gene>